<dbReference type="GO" id="GO:0016887">
    <property type="term" value="F:ATP hydrolysis activity"/>
    <property type="evidence" value="ECO:0007669"/>
    <property type="project" value="InterPro"/>
</dbReference>
<evidence type="ECO:0000256" key="19">
    <source>
        <dbReference type="SAM" id="Phobius"/>
    </source>
</evidence>
<feature type="domain" description="Cation-transporting P-type ATPase N-terminal" evidence="20">
    <location>
        <begin position="18"/>
        <end position="91"/>
    </location>
</feature>
<keyword evidence="15 19" id="KW-1133">Transmembrane helix</keyword>
<dbReference type="SUPFAM" id="SSF81653">
    <property type="entry name" value="Calcium ATPase, transduction domain A"/>
    <property type="match status" value="1"/>
</dbReference>
<comment type="subcellular location">
    <subcellularLocation>
        <location evidence="2">Cell inner membrane</location>
        <topology evidence="2">Multi-pass membrane protein</topology>
    </subcellularLocation>
</comment>
<evidence type="ECO:0000256" key="8">
    <source>
        <dbReference type="ARBA" id="ARBA00022553"/>
    </source>
</evidence>
<feature type="transmembrane region" description="Helical" evidence="19">
    <location>
        <begin position="704"/>
        <end position="726"/>
    </location>
</feature>
<dbReference type="EC" id="7.2.2.14" evidence="4"/>
<dbReference type="InterPro" id="IPR008250">
    <property type="entry name" value="ATPase_P-typ_transduc_dom_A_sf"/>
</dbReference>
<keyword evidence="13" id="KW-0460">Magnesium</keyword>
<comment type="catalytic activity">
    <reaction evidence="18">
        <text>Mg(2+)(out) + ATP + H2O = Mg(2+)(in) + ADP + phosphate + H(+)</text>
        <dbReference type="Rhea" id="RHEA:10260"/>
        <dbReference type="ChEBI" id="CHEBI:15377"/>
        <dbReference type="ChEBI" id="CHEBI:15378"/>
        <dbReference type="ChEBI" id="CHEBI:18420"/>
        <dbReference type="ChEBI" id="CHEBI:30616"/>
        <dbReference type="ChEBI" id="CHEBI:43474"/>
        <dbReference type="ChEBI" id="CHEBI:456216"/>
        <dbReference type="EC" id="7.2.2.14"/>
    </reaction>
</comment>
<gene>
    <name evidence="21" type="primary">mgtA</name>
    <name evidence="21" type="ORF">EPIR_3684</name>
</gene>
<evidence type="ECO:0000256" key="4">
    <source>
        <dbReference type="ARBA" id="ARBA00012786"/>
    </source>
</evidence>
<feature type="transmembrane region" description="Helical" evidence="19">
    <location>
        <begin position="75"/>
        <end position="93"/>
    </location>
</feature>
<dbReference type="Gene3D" id="2.70.150.10">
    <property type="entry name" value="Calcium-transporting ATPase, cytoplasmic transduction domain A"/>
    <property type="match status" value="1"/>
</dbReference>
<dbReference type="InterPro" id="IPR006068">
    <property type="entry name" value="ATPase_P-typ_cation-transptr_C"/>
</dbReference>
<keyword evidence="7" id="KW-0997">Cell inner membrane</keyword>
<comment type="similarity">
    <text evidence="3">Belongs to the cation transport ATPase (P-type) (TC 3.A.3) family. Type IIIB subfamily.</text>
</comment>
<feature type="transmembrane region" description="Helical" evidence="19">
    <location>
        <begin position="827"/>
        <end position="847"/>
    </location>
</feature>
<comment type="caution">
    <text evidence="21">The sequence shown here is derived from an EMBL/GenBank/DDBJ whole genome shotgun (WGS) entry which is preliminary data.</text>
</comment>
<reference evidence="21 22" key="1">
    <citation type="journal article" date="2013" name="Syst. Appl. Microbiol.">
        <title>Phylogenetic position and virulence apparatus of the pear flower necrosis pathogen Erwinia piriflorinigrans CFBP 5888T as assessed by comparative genomics.</title>
        <authorList>
            <person name="Smits T.H."/>
            <person name="Rezzonico F."/>
            <person name="Lopez M.M."/>
            <person name="Blom J."/>
            <person name="Goesmann A."/>
            <person name="Frey J.E."/>
            <person name="Duffy B."/>
        </authorList>
    </citation>
    <scope>NUCLEOTIDE SEQUENCE [LARGE SCALE GENOMIC DNA]</scope>
    <source>
        <strain evidence="22">CFBP5888</strain>
    </source>
</reference>
<dbReference type="FunFam" id="3.40.50.1000:FF:000001">
    <property type="entry name" value="Phospholipid-transporting ATPase IC"/>
    <property type="match status" value="1"/>
</dbReference>
<evidence type="ECO:0000256" key="3">
    <source>
        <dbReference type="ARBA" id="ARBA00008746"/>
    </source>
</evidence>
<dbReference type="NCBIfam" id="TIGR01494">
    <property type="entry name" value="ATPase_P-type"/>
    <property type="match status" value="2"/>
</dbReference>
<dbReference type="Pfam" id="PF00689">
    <property type="entry name" value="Cation_ATPase_C"/>
    <property type="match status" value="1"/>
</dbReference>
<feature type="transmembrane region" description="Helical" evidence="19">
    <location>
        <begin position="281"/>
        <end position="303"/>
    </location>
</feature>
<protein>
    <recommendedName>
        <fullName evidence="5">Magnesium-transporting ATPase, P-type 1</fullName>
        <ecNumber evidence="4">7.2.2.14</ecNumber>
    </recommendedName>
    <alternativeName>
        <fullName evidence="17">Mg(2+) transport ATPase, P-type 1</fullName>
    </alternativeName>
</protein>
<evidence type="ECO:0000256" key="10">
    <source>
        <dbReference type="ARBA" id="ARBA00022723"/>
    </source>
</evidence>
<dbReference type="Gene3D" id="3.40.50.1000">
    <property type="entry name" value="HAD superfamily/HAD-like"/>
    <property type="match status" value="1"/>
</dbReference>
<dbReference type="InterPro" id="IPR023214">
    <property type="entry name" value="HAD_sf"/>
</dbReference>
<dbReference type="Pfam" id="PF00690">
    <property type="entry name" value="Cation_ATPase_N"/>
    <property type="match status" value="1"/>
</dbReference>
<dbReference type="Gene3D" id="1.20.1110.10">
    <property type="entry name" value="Calcium-transporting ATPase, transmembrane domain"/>
    <property type="match status" value="1"/>
</dbReference>
<keyword evidence="6" id="KW-1003">Cell membrane</keyword>
<feature type="transmembrane region" description="Helical" evidence="19">
    <location>
        <begin position="105"/>
        <end position="122"/>
    </location>
</feature>
<dbReference type="InterPro" id="IPR004014">
    <property type="entry name" value="ATPase_P-typ_cation-transptr_N"/>
</dbReference>
<dbReference type="InterPro" id="IPR006415">
    <property type="entry name" value="P-type_ATPase_IIIB"/>
</dbReference>
<dbReference type="Proteomes" id="UP000018217">
    <property type="component" value="Unassembled WGS sequence"/>
</dbReference>
<dbReference type="InterPro" id="IPR018303">
    <property type="entry name" value="ATPase_P-typ_P_site"/>
</dbReference>
<dbReference type="NCBIfam" id="TIGR01524">
    <property type="entry name" value="ATPase-IIIB_Mg"/>
    <property type="match status" value="1"/>
</dbReference>
<dbReference type="Gene3D" id="3.40.1110.10">
    <property type="entry name" value="Calcium-transporting ATPase, cytoplasmic domain N"/>
    <property type="match status" value="1"/>
</dbReference>
<evidence type="ECO:0000256" key="18">
    <source>
        <dbReference type="ARBA" id="ARBA00047295"/>
    </source>
</evidence>
<accession>V5ZD83</accession>
<evidence type="ECO:0000256" key="15">
    <source>
        <dbReference type="ARBA" id="ARBA00022989"/>
    </source>
</evidence>
<evidence type="ECO:0000259" key="20">
    <source>
        <dbReference type="SMART" id="SM00831"/>
    </source>
</evidence>
<dbReference type="InterPro" id="IPR001757">
    <property type="entry name" value="P_typ_ATPase"/>
</dbReference>
<keyword evidence="12" id="KW-0067">ATP-binding</keyword>
<dbReference type="RefSeq" id="WP_023656775.1">
    <property type="nucleotide sequence ID" value="NZ_CAHS01000023.1"/>
</dbReference>
<sequence length="893" mass="99046">MKMHKANLKKARDLAIASAATQSLDNTLARLNTQYQGLTYEDAAERLQQHGPNQVASERAPAAWRQMLQAFNNPFIWILIVLTAISFFTDYVLPQHQGEETDLTKVTILLVMIGMSGLLRFWQEYRTNKAAEALKSLVRTTATVVRRSHADREAVHLEVPLAEVVPGDIVMLSAGDMIPADVRLLTSRDLFVSQAALSGEALPVEKYDTSSRPHRETLTEPLDEQDLLSQPGICLMGTNVASGTATAVVVATGNDTWFGSLAHSLLGDRPQTSFDRGVNSVSWLLIRFMLVMVPIVLLLNGYIKGDWSDALLFALAVAVGLTPEMLPMIVSSNLAKGAIALSKRKVVVKRLNAIQNFGAMDVLCSDKTGTLTQDRIILAQHLNLHGRSDERVLQYAWLNSRHQTGVKNLMDKAILAFSQGSVTIGGLWRFRKVDELPFDFERRRLSVLVADENQQTLICKGAVDEMLAVSAYWMDEGEVRPLDEAARQQVKQLAESYNRQGFRVLLIASRQVSEHTLTEQLSAADERELVISGMLTFLDPPKESAAEAIAALHESGVTVKVLTGDNAVITTKICRDVGLEPGEPLCGSEISRLDDEELARLVEQRTLFCRLSPQQKTRVLRMLQSNGHTVGFLGDGINDAPALRAADIGISVDSATDIAKESADIILLEKSLLVLEQGVIKGRETFGNIIKYLNMTASSNFGNVFSVLVASAFIPFLPMMAIHLLLQNLMYDLSQMALPWDKMDKEFLRKPRKWNAKNIGRFMLCIGPTSSIFDITTFWLMWHVFAANSVESQALFQSGWFVEGLLSQTLVVHMLRTQKIPFIQSRAALPVMLMTGLVMALGILIPFSPLGHAVGLVPLPWSYFPWLLATLLGYCLVTQGVKRLYMRRFGQWF</sequence>
<dbReference type="OrthoDB" id="9814270at2"/>
<dbReference type="Pfam" id="PF13246">
    <property type="entry name" value="Cation_ATPase"/>
    <property type="match status" value="1"/>
</dbReference>
<dbReference type="CDD" id="cd02077">
    <property type="entry name" value="P-type_ATPase_Mg"/>
    <property type="match status" value="1"/>
</dbReference>
<dbReference type="Pfam" id="PF00122">
    <property type="entry name" value="E1-E2_ATPase"/>
    <property type="match status" value="1"/>
</dbReference>
<evidence type="ECO:0000256" key="9">
    <source>
        <dbReference type="ARBA" id="ARBA00022692"/>
    </source>
</evidence>
<dbReference type="GO" id="GO:0005524">
    <property type="term" value="F:ATP binding"/>
    <property type="evidence" value="ECO:0007669"/>
    <property type="project" value="UniProtKB-KW"/>
</dbReference>
<name>V5ZD83_9GAMM</name>
<dbReference type="SUPFAM" id="SSF81665">
    <property type="entry name" value="Calcium ATPase, transmembrane domain M"/>
    <property type="match status" value="1"/>
</dbReference>
<evidence type="ECO:0000256" key="2">
    <source>
        <dbReference type="ARBA" id="ARBA00004429"/>
    </source>
</evidence>
<evidence type="ECO:0000313" key="22">
    <source>
        <dbReference type="Proteomes" id="UP000018217"/>
    </source>
</evidence>
<keyword evidence="11" id="KW-0547">Nucleotide-binding</keyword>
<dbReference type="SFLD" id="SFLDF00027">
    <property type="entry name" value="p-type_atpase"/>
    <property type="match status" value="1"/>
</dbReference>
<dbReference type="NCBIfam" id="NF011702">
    <property type="entry name" value="PRK15122.1"/>
    <property type="match status" value="1"/>
</dbReference>
<dbReference type="InterPro" id="IPR059000">
    <property type="entry name" value="ATPase_P-type_domA"/>
</dbReference>
<dbReference type="SFLD" id="SFLDS00003">
    <property type="entry name" value="Haloacid_Dehalogenase"/>
    <property type="match status" value="1"/>
</dbReference>
<dbReference type="GO" id="GO:0015444">
    <property type="term" value="F:P-type magnesium transporter activity"/>
    <property type="evidence" value="ECO:0007669"/>
    <property type="project" value="UniProtKB-EC"/>
</dbReference>
<dbReference type="InterPro" id="IPR023299">
    <property type="entry name" value="ATPase_P-typ_cyto_dom_N"/>
</dbReference>
<feature type="transmembrane region" description="Helical" evidence="19">
    <location>
        <begin position="859"/>
        <end position="877"/>
    </location>
</feature>
<dbReference type="PANTHER" id="PTHR42861">
    <property type="entry name" value="CALCIUM-TRANSPORTING ATPASE"/>
    <property type="match status" value="1"/>
</dbReference>
<dbReference type="SFLD" id="SFLDG00002">
    <property type="entry name" value="C1.7:_P-type_atpase_like"/>
    <property type="match status" value="1"/>
</dbReference>
<dbReference type="PRINTS" id="PR01836">
    <property type="entry name" value="MGATPASE"/>
</dbReference>
<dbReference type="SMART" id="SM00831">
    <property type="entry name" value="Cation_ATPase_N"/>
    <property type="match status" value="1"/>
</dbReference>
<dbReference type="AlphaFoldDB" id="V5ZD83"/>
<evidence type="ECO:0000256" key="6">
    <source>
        <dbReference type="ARBA" id="ARBA00022475"/>
    </source>
</evidence>
<dbReference type="PROSITE" id="PS00154">
    <property type="entry name" value="ATPASE_E1_E2"/>
    <property type="match status" value="1"/>
</dbReference>
<dbReference type="SUPFAM" id="SSF56784">
    <property type="entry name" value="HAD-like"/>
    <property type="match status" value="1"/>
</dbReference>
<evidence type="ECO:0000313" key="21">
    <source>
        <dbReference type="EMBL" id="CCG89047.1"/>
    </source>
</evidence>
<dbReference type="STRING" id="1161919.EPIR_3684"/>
<evidence type="ECO:0000256" key="5">
    <source>
        <dbReference type="ARBA" id="ARBA00013555"/>
    </source>
</evidence>
<evidence type="ECO:0000256" key="11">
    <source>
        <dbReference type="ARBA" id="ARBA00022741"/>
    </source>
</evidence>
<keyword evidence="22" id="KW-1185">Reference proteome</keyword>
<evidence type="ECO:0000256" key="12">
    <source>
        <dbReference type="ARBA" id="ARBA00022840"/>
    </source>
</evidence>
<evidence type="ECO:0000256" key="13">
    <source>
        <dbReference type="ARBA" id="ARBA00022842"/>
    </source>
</evidence>
<dbReference type="GO" id="GO:0005886">
    <property type="term" value="C:plasma membrane"/>
    <property type="evidence" value="ECO:0007669"/>
    <property type="project" value="UniProtKB-SubCell"/>
</dbReference>
<keyword evidence="16 19" id="KW-0472">Membrane</keyword>
<feature type="transmembrane region" description="Helical" evidence="19">
    <location>
        <begin position="794"/>
        <end position="815"/>
    </location>
</feature>
<keyword evidence="10" id="KW-0479">Metal-binding</keyword>
<keyword evidence="21" id="KW-0378">Hydrolase</keyword>
<evidence type="ECO:0000256" key="1">
    <source>
        <dbReference type="ARBA" id="ARBA00003954"/>
    </source>
</evidence>
<comment type="function">
    <text evidence="1">Mediates magnesium influx to the cytosol.</text>
</comment>
<dbReference type="InterPro" id="IPR023298">
    <property type="entry name" value="ATPase_P-typ_TM_dom_sf"/>
</dbReference>
<evidence type="ECO:0000256" key="7">
    <source>
        <dbReference type="ARBA" id="ARBA00022519"/>
    </source>
</evidence>
<feature type="transmembrane region" description="Helical" evidence="19">
    <location>
        <begin position="759"/>
        <end position="782"/>
    </location>
</feature>
<evidence type="ECO:0000256" key="14">
    <source>
        <dbReference type="ARBA" id="ARBA00022967"/>
    </source>
</evidence>
<dbReference type="InterPro" id="IPR044492">
    <property type="entry name" value="P_typ_ATPase_HD_dom"/>
</dbReference>
<keyword evidence="9 19" id="KW-0812">Transmembrane</keyword>
<dbReference type="GO" id="GO:0046872">
    <property type="term" value="F:metal ion binding"/>
    <property type="evidence" value="ECO:0007669"/>
    <property type="project" value="UniProtKB-KW"/>
</dbReference>
<proteinExistence type="inferred from homology"/>
<dbReference type="InterPro" id="IPR036412">
    <property type="entry name" value="HAD-like_sf"/>
</dbReference>
<keyword evidence="14" id="KW-1278">Translocase</keyword>
<keyword evidence="8" id="KW-0597">Phosphoprotein</keyword>
<evidence type="ECO:0000256" key="17">
    <source>
        <dbReference type="ARBA" id="ARBA00029806"/>
    </source>
</evidence>
<dbReference type="EMBL" id="CAHS01000023">
    <property type="protein sequence ID" value="CCG89047.1"/>
    <property type="molecule type" value="Genomic_DNA"/>
</dbReference>
<evidence type="ECO:0000256" key="16">
    <source>
        <dbReference type="ARBA" id="ARBA00023136"/>
    </source>
</evidence>
<organism evidence="21 22">
    <name type="scientific">Erwinia piriflorinigrans CFBP 5888</name>
    <dbReference type="NCBI Taxonomy" id="1161919"/>
    <lineage>
        <taxon>Bacteria</taxon>
        <taxon>Pseudomonadati</taxon>
        <taxon>Pseudomonadota</taxon>
        <taxon>Gammaproteobacteria</taxon>
        <taxon>Enterobacterales</taxon>
        <taxon>Erwiniaceae</taxon>
        <taxon>Erwinia</taxon>
    </lineage>
</organism>